<dbReference type="PANTHER" id="PTHR46066">
    <property type="entry name" value="CHITINASE DOMAIN-CONTAINING PROTEIN 1 FAMILY MEMBER"/>
    <property type="match status" value="1"/>
</dbReference>
<feature type="region of interest" description="Disordered" evidence="3">
    <location>
        <begin position="23"/>
        <end position="51"/>
    </location>
</feature>
<accession>A0ABP6RRE7</accession>
<dbReference type="SMART" id="SM00636">
    <property type="entry name" value="Glyco_18"/>
    <property type="match status" value="1"/>
</dbReference>
<dbReference type="InterPro" id="IPR001223">
    <property type="entry name" value="Glyco_hydro18_cat"/>
</dbReference>
<evidence type="ECO:0000313" key="7">
    <source>
        <dbReference type="Proteomes" id="UP001500483"/>
    </source>
</evidence>
<comment type="caution">
    <text evidence="6">The sequence shown here is derived from an EMBL/GenBank/DDBJ whole genome shotgun (WGS) entry which is preliminary data.</text>
</comment>
<dbReference type="Proteomes" id="UP001500483">
    <property type="component" value="Unassembled WGS sequence"/>
</dbReference>
<evidence type="ECO:0000256" key="2">
    <source>
        <dbReference type="ARBA" id="ARBA00023295"/>
    </source>
</evidence>
<dbReference type="Gene3D" id="3.20.20.80">
    <property type="entry name" value="Glycosidases"/>
    <property type="match status" value="1"/>
</dbReference>
<dbReference type="InterPro" id="IPR011583">
    <property type="entry name" value="Chitinase_II/V-like_cat"/>
</dbReference>
<evidence type="ECO:0000256" key="1">
    <source>
        <dbReference type="ARBA" id="ARBA00022801"/>
    </source>
</evidence>
<evidence type="ECO:0000256" key="4">
    <source>
        <dbReference type="SAM" id="Phobius"/>
    </source>
</evidence>
<gene>
    <name evidence="6" type="ORF">GCM10020366_30070</name>
</gene>
<keyword evidence="7" id="KW-1185">Reference proteome</keyword>
<protein>
    <recommendedName>
        <fullName evidence="5">GH18 domain-containing protein</fullName>
    </recommendedName>
</protein>
<proteinExistence type="predicted"/>
<dbReference type="CDD" id="cd02874">
    <property type="entry name" value="GH18_CFLE_spore_hydrolase"/>
    <property type="match status" value="1"/>
</dbReference>
<evidence type="ECO:0000256" key="3">
    <source>
        <dbReference type="SAM" id="MobiDB-lite"/>
    </source>
</evidence>
<dbReference type="InterPro" id="IPR029070">
    <property type="entry name" value="Chitinase_insertion_sf"/>
</dbReference>
<dbReference type="Gene3D" id="3.10.50.10">
    <property type="match status" value="1"/>
</dbReference>
<dbReference type="Pfam" id="PF00704">
    <property type="entry name" value="Glyco_hydro_18"/>
    <property type="match status" value="1"/>
</dbReference>
<name>A0ABP6RRE7_9PSEU</name>
<keyword evidence="4" id="KW-0472">Membrane</keyword>
<keyword evidence="2" id="KW-0326">Glycosidase</keyword>
<dbReference type="PANTHER" id="PTHR46066:SF2">
    <property type="entry name" value="CHITINASE DOMAIN-CONTAINING PROTEIN 1"/>
    <property type="match status" value="1"/>
</dbReference>
<keyword evidence="1" id="KW-0378">Hydrolase</keyword>
<keyword evidence="4" id="KW-0812">Transmembrane</keyword>
<dbReference type="InterPro" id="IPR041704">
    <property type="entry name" value="CFLE_GH18"/>
</dbReference>
<dbReference type="RefSeq" id="WP_344927208.1">
    <property type="nucleotide sequence ID" value="NZ_BAAAYK010000038.1"/>
</dbReference>
<feature type="domain" description="GH18" evidence="5">
    <location>
        <begin position="89"/>
        <end position="410"/>
    </location>
</feature>
<sequence>MATADGAEQDGLGAKLTAWWRRTWAGSGPDEPEPTGPRSWPPDQGPSPRARRVRHFGGSVWFIALIAIAALLVVVMAAPRMMSPSKPGTLVVASLPFWNLGNGTTTVVANRDSVNEVSPWIYGLGDDGRITHQFPPERTAEVAEQVGKLREAGVPVVASLANITDGRWAYEPVAKVLHDPRLRDRHVREIVALVEREDYAGIDIDYENLRAGDRDAFSAFVTDLGAALRAERKTLSVAVFAKASDEGYDERNVAQDFAVIGRAADQVRLMGYDFHWGTSPPGPVAPIGWVRDVVKYAKSKIPQERIVLGIPLYGYDWVGEHGTNVTWLQAFQLATQHRAETNYDPVSQTPWFRYTDERGREHEVWFENSVSSKAKFEVARGSGIRGVYLWMYGYEDTATWNRLAESLPVGE</sequence>
<feature type="transmembrane region" description="Helical" evidence="4">
    <location>
        <begin position="59"/>
        <end position="78"/>
    </location>
</feature>
<dbReference type="PROSITE" id="PS51910">
    <property type="entry name" value="GH18_2"/>
    <property type="match status" value="1"/>
</dbReference>
<reference evidence="7" key="1">
    <citation type="journal article" date="2019" name="Int. J. Syst. Evol. Microbiol.">
        <title>The Global Catalogue of Microorganisms (GCM) 10K type strain sequencing project: providing services to taxonomists for standard genome sequencing and annotation.</title>
        <authorList>
            <consortium name="The Broad Institute Genomics Platform"/>
            <consortium name="The Broad Institute Genome Sequencing Center for Infectious Disease"/>
            <person name="Wu L."/>
            <person name="Ma J."/>
        </authorList>
    </citation>
    <scope>NUCLEOTIDE SEQUENCE [LARGE SCALE GENOMIC DNA]</scope>
    <source>
        <strain evidence="7">JCM 9687</strain>
    </source>
</reference>
<dbReference type="SUPFAM" id="SSF51445">
    <property type="entry name" value="(Trans)glycosidases"/>
    <property type="match status" value="1"/>
</dbReference>
<evidence type="ECO:0000313" key="6">
    <source>
        <dbReference type="EMBL" id="GAA3358347.1"/>
    </source>
</evidence>
<dbReference type="InterPro" id="IPR017853">
    <property type="entry name" value="GH"/>
</dbReference>
<dbReference type="EMBL" id="BAAAYK010000038">
    <property type="protein sequence ID" value="GAA3358347.1"/>
    <property type="molecule type" value="Genomic_DNA"/>
</dbReference>
<keyword evidence="4" id="KW-1133">Transmembrane helix</keyword>
<evidence type="ECO:0000259" key="5">
    <source>
        <dbReference type="PROSITE" id="PS51910"/>
    </source>
</evidence>
<organism evidence="6 7">
    <name type="scientific">Saccharopolyspora gregorii</name>
    <dbReference type="NCBI Taxonomy" id="33914"/>
    <lineage>
        <taxon>Bacteria</taxon>
        <taxon>Bacillati</taxon>
        <taxon>Actinomycetota</taxon>
        <taxon>Actinomycetes</taxon>
        <taxon>Pseudonocardiales</taxon>
        <taxon>Pseudonocardiaceae</taxon>
        <taxon>Saccharopolyspora</taxon>
    </lineage>
</organism>